<feature type="chain" id="PRO_5012793533" evidence="1">
    <location>
        <begin position="26"/>
        <end position="356"/>
    </location>
</feature>
<organism evidence="2 3">
    <name type="scientific">Ferrimonas marina</name>
    <dbReference type="NCBI Taxonomy" id="299255"/>
    <lineage>
        <taxon>Bacteria</taxon>
        <taxon>Pseudomonadati</taxon>
        <taxon>Pseudomonadota</taxon>
        <taxon>Gammaproteobacteria</taxon>
        <taxon>Alteromonadales</taxon>
        <taxon>Ferrimonadaceae</taxon>
        <taxon>Ferrimonas</taxon>
    </lineage>
</organism>
<keyword evidence="1" id="KW-0732">Signal</keyword>
<dbReference type="AlphaFoldDB" id="A0A1M5TI72"/>
<name>A0A1M5TI72_9GAMM</name>
<keyword evidence="3" id="KW-1185">Reference proteome</keyword>
<feature type="signal peptide" evidence="1">
    <location>
        <begin position="1"/>
        <end position="25"/>
    </location>
</feature>
<dbReference type="STRING" id="299255.SAMN02745129_2153"/>
<evidence type="ECO:0000256" key="1">
    <source>
        <dbReference type="SAM" id="SignalP"/>
    </source>
</evidence>
<protein>
    <submittedName>
        <fullName evidence="2">Uncharacterized protein</fullName>
    </submittedName>
</protein>
<accession>A0A1M5TI72</accession>
<evidence type="ECO:0000313" key="2">
    <source>
        <dbReference type="EMBL" id="SHH50378.1"/>
    </source>
</evidence>
<proteinExistence type="predicted"/>
<sequence length="356" mass="38966">MRNAKPLKKLVLATSLVLVSGQANATFLCSDFPALAEQIWGNIQGGVQWAEQQVMMQTQTDISTLQSQMKVDQDYQIAANQIARDGARAQELQNLEQEQMSVPNRDTCQQLTATQLSNDIACDNDIEREDSREDFQDSVSQFHGTVAEFREHKTEVINDLVEACLGTSEFQGASATDDANSASSSSLCTAGDLVVGGAGQQRLDADSNEKAKAVIDLLVWSVPDNNVESGDIDSPAAKERRLRAFRKNAVKALAHNSLTEVRTMYAVSPTTGLSQMDVDKTLIEKTIRDLDNIAHRGGHANSRTQEGDIAYTPELIRQITDVQGMSASYLHTQNQQLSRIEALMATLVAIQAEPLR</sequence>
<evidence type="ECO:0000313" key="3">
    <source>
        <dbReference type="Proteomes" id="UP000184268"/>
    </source>
</evidence>
<gene>
    <name evidence="2" type="ORF">SAMN02745129_2153</name>
</gene>
<dbReference type="RefSeq" id="WP_143165590.1">
    <property type="nucleotide sequence ID" value="NZ_FQXG01000003.1"/>
</dbReference>
<dbReference type="EMBL" id="FQXG01000003">
    <property type="protein sequence ID" value="SHH50378.1"/>
    <property type="molecule type" value="Genomic_DNA"/>
</dbReference>
<dbReference type="Proteomes" id="UP000184268">
    <property type="component" value="Unassembled WGS sequence"/>
</dbReference>
<reference evidence="2 3" key="1">
    <citation type="submission" date="2016-11" db="EMBL/GenBank/DDBJ databases">
        <authorList>
            <person name="Jaros S."/>
            <person name="Januszkiewicz K."/>
            <person name="Wedrychowicz H."/>
        </authorList>
    </citation>
    <scope>NUCLEOTIDE SEQUENCE [LARGE SCALE GENOMIC DNA]</scope>
    <source>
        <strain evidence="2 3">DSM 16917</strain>
    </source>
</reference>